<dbReference type="EMBL" id="KV878210">
    <property type="protein sequence ID" value="OJJ38648.1"/>
    <property type="molecule type" value="Genomic_DNA"/>
</dbReference>
<gene>
    <name evidence="2" type="ORF">ASPWEDRAFT_103125</name>
</gene>
<accession>A0A1L9RUU5</accession>
<dbReference type="RefSeq" id="XP_040692324.1">
    <property type="nucleotide sequence ID" value="XM_040827538.1"/>
</dbReference>
<dbReference type="GeneID" id="63743386"/>
<organism evidence="2 3">
    <name type="scientific">Aspergillus wentii DTO 134E9</name>
    <dbReference type="NCBI Taxonomy" id="1073089"/>
    <lineage>
        <taxon>Eukaryota</taxon>
        <taxon>Fungi</taxon>
        <taxon>Dikarya</taxon>
        <taxon>Ascomycota</taxon>
        <taxon>Pezizomycotina</taxon>
        <taxon>Eurotiomycetes</taxon>
        <taxon>Eurotiomycetidae</taxon>
        <taxon>Eurotiales</taxon>
        <taxon>Aspergillaceae</taxon>
        <taxon>Aspergillus</taxon>
        <taxon>Aspergillus subgen. Cremei</taxon>
    </lineage>
</organism>
<dbReference type="OrthoDB" id="8249012at2759"/>
<sequence>MKESDLSPSAITRATFHNLLKCYPATREAVHNLKARNKKVPKSKKKEPQDADQLGVSEEQVKLEVEAFEELDEWRYTTLPDAVRERGYLDKEEMVRLMEWKLKHGVFRPALMGMIKSNAESLIRKTTTTAFTSLPTTISTEDVKNSLDALTKPLRGVGVATASLILAIQSDHIPFYSDDVYLWLCLGMYPSLVEEEKNKVVKMIRANGELSVKYNLQEYRGLYEAVEGLRQRLKSDGDGEMVSCSDVDKVAFVLRHIDVSGNFGNDNEGKKRKHDGDEDTGAKLSKRQ</sequence>
<feature type="region of interest" description="Disordered" evidence="1">
    <location>
        <begin position="33"/>
        <end position="56"/>
    </location>
</feature>
<reference evidence="3" key="1">
    <citation type="journal article" date="2017" name="Genome Biol.">
        <title>Comparative genomics reveals high biological diversity and specific adaptations in the industrially and medically important fungal genus Aspergillus.</title>
        <authorList>
            <person name="de Vries R.P."/>
            <person name="Riley R."/>
            <person name="Wiebenga A."/>
            <person name="Aguilar-Osorio G."/>
            <person name="Amillis S."/>
            <person name="Uchima C.A."/>
            <person name="Anderluh G."/>
            <person name="Asadollahi M."/>
            <person name="Askin M."/>
            <person name="Barry K."/>
            <person name="Battaglia E."/>
            <person name="Bayram O."/>
            <person name="Benocci T."/>
            <person name="Braus-Stromeyer S.A."/>
            <person name="Caldana C."/>
            <person name="Canovas D."/>
            <person name="Cerqueira G.C."/>
            <person name="Chen F."/>
            <person name="Chen W."/>
            <person name="Choi C."/>
            <person name="Clum A."/>
            <person name="Dos Santos R.A."/>
            <person name="Damasio A.R."/>
            <person name="Diallinas G."/>
            <person name="Emri T."/>
            <person name="Fekete E."/>
            <person name="Flipphi M."/>
            <person name="Freyberg S."/>
            <person name="Gallo A."/>
            <person name="Gournas C."/>
            <person name="Habgood R."/>
            <person name="Hainaut M."/>
            <person name="Harispe M.L."/>
            <person name="Henrissat B."/>
            <person name="Hilden K.S."/>
            <person name="Hope R."/>
            <person name="Hossain A."/>
            <person name="Karabika E."/>
            <person name="Karaffa L."/>
            <person name="Karanyi Z."/>
            <person name="Krasevec N."/>
            <person name="Kuo A."/>
            <person name="Kusch H."/>
            <person name="LaButti K."/>
            <person name="Lagendijk E.L."/>
            <person name="Lapidus A."/>
            <person name="Levasseur A."/>
            <person name="Lindquist E."/>
            <person name="Lipzen A."/>
            <person name="Logrieco A.F."/>
            <person name="MacCabe A."/>
            <person name="Maekelae M.R."/>
            <person name="Malavazi I."/>
            <person name="Melin P."/>
            <person name="Meyer V."/>
            <person name="Mielnichuk N."/>
            <person name="Miskei M."/>
            <person name="Molnar A.P."/>
            <person name="Mule G."/>
            <person name="Ngan C.Y."/>
            <person name="Orejas M."/>
            <person name="Orosz E."/>
            <person name="Ouedraogo J.P."/>
            <person name="Overkamp K.M."/>
            <person name="Park H.-S."/>
            <person name="Perrone G."/>
            <person name="Piumi F."/>
            <person name="Punt P.J."/>
            <person name="Ram A.F."/>
            <person name="Ramon A."/>
            <person name="Rauscher S."/>
            <person name="Record E."/>
            <person name="Riano-Pachon D.M."/>
            <person name="Robert V."/>
            <person name="Roehrig J."/>
            <person name="Ruller R."/>
            <person name="Salamov A."/>
            <person name="Salih N.S."/>
            <person name="Samson R.A."/>
            <person name="Sandor E."/>
            <person name="Sanguinetti M."/>
            <person name="Schuetze T."/>
            <person name="Sepcic K."/>
            <person name="Shelest E."/>
            <person name="Sherlock G."/>
            <person name="Sophianopoulou V."/>
            <person name="Squina F.M."/>
            <person name="Sun H."/>
            <person name="Susca A."/>
            <person name="Todd R.B."/>
            <person name="Tsang A."/>
            <person name="Unkles S.E."/>
            <person name="van de Wiele N."/>
            <person name="van Rossen-Uffink D."/>
            <person name="Oliveira J.V."/>
            <person name="Vesth T.C."/>
            <person name="Visser J."/>
            <person name="Yu J.-H."/>
            <person name="Zhou M."/>
            <person name="Andersen M.R."/>
            <person name="Archer D.B."/>
            <person name="Baker S.E."/>
            <person name="Benoit I."/>
            <person name="Brakhage A.A."/>
            <person name="Braus G.H."/>
            <person name="Fischer R."/>
            <person name="Frisvad J.C."/>
            <person name="Goldman G.H."/>
            <person name="Houbraken J."/>
            <person name="Oakley B."/>
            <person name="Pocsi I."/>
            <person name="Scazzocchio C."/>
            <person name="Seiboth B."/>
            <person name="vanKuyk P.A."/>
            <person name="Wortman J."/>
            <person name="Dyer P.S."/>
            <person name="Grigoriev I.V."/>
        </authorList>
    </citation>
    <scope>NUCLEOTIDE SEQUENCE [LARGE SCALE GENOMIC DNA]</scope>
    <source>
        <strain evidence="3">DTO 134E9</strain>
    </source>
</reference>
<evidence type="ECO:0000313" key="2">
    <source>
        <dbReference type="EMBL" id="OJJ38648.1"/>
    </source>
</evidence>
<dbReference type="STRING" id="1073089.A0A1L9RUU5"/>
<protein>
    <submittedName>
        <fullName evidence="2">Uncharacterized protein</fullName>
    </submittedName>
</protein>
<feature type="compositionally biased region" description="Basic residues" evidence="1">
    <location>
        <begin position="33"/>
        <end position="45"/>
    </location>
</feature>
<proteinExistence type="predicted"/>
<dbReference type="VEuPathDB" id="FungiDB:ASPWEDRAFT_103125"/>
<evidence type="ECO:0000313" key="3">
    <source>
        <dbReference type="Proteomes" id="UP000184383"/>
    </source>
</evidence>
<name>A0A1L9RUU5_ASPWE</name>
<keyword evidence="3" id="KW-1185">Reference proteome</keyword>
<dbReference type="PANTHER" id="PTHR21521">
    <property type="entry name" value="AMUN, ISOFORM A"/>
    <property type="match status" value="1"/>
</dbReference>
<dbReference type="PANTHER" id="PTHR21521:SF0">
    <property type="entry name" value="AMUN, ISOFORM A"/>
    <property type="match status" value="1"/>
</dbReference>
<dbReference type="Proteomes" id="UP000184383">
    <property type="component" value="Unassembled WGS sequence"/>
</dbReference>
<evidence type="ECO:0000256" key="1">
    <source>
        <dbReference type="SAM" id="MobiDB-lite"/>
    </source>
</evidence>
<dbReference type="AlphaFoldDB" id="A0A1L9RUU5"/>
<feature type="region of interest" description="Disordered" evidence="1">
    <location>
        <begin position="265"/>
        <end position="288"/>
    </location>
</feature>